<dbReference type="Proteomes" id="UP001241747">
    <property type="component" value="Unassembled WGS sequence"/>
</dbReference>
<evidence type="ECO:0008006" key="4">
    <source>
        <dbReference type="Google" id="ProtNLM"/>
    </source>
</evidence>
<name>A0ABU0LGL9_XANAG</name>
<evidence type="ECO:0000313" key="3">
    <source>
        <dbReference type="Proteomes" id="UP001241747"/>
    </source>
</evidence>
<feature type="compositionally biased region" description="Gly residues" evidence="1">
    <location>
        <begin position="65"/>
        <end position="77"/>
    </location>
</feature>
<organism evidence="2 3">
    <name type="scientific">Xanthobacter agilis</name>
    <dbReference type="NCBI Taxonomy" id="47492"/>
    <lineage>
        <taxon>Bacteria</taxon>
        <taxon>Pseudomonadati</taxon>
        <taxon>Pseudomonadota</taxon>
        <taxon>Alphaproteobacteria</taxon>
        <taxon>Hyphomicrobiales</taxon>
        <taxon>Xanthobacteraceae</taxon>
        <taxon>Xanthobacter</taxon>
    </lineage>
</organism>
<sequence>MSSPHAPRTASDLTRLRDIIATIENGGAPPVFEAAPPADAGPAPFSGALAGDGSTPPLRSRAAAGGRGTGTPAGGGGPFSPIAGAVAVGGTVEAMARALAPGGAGQSPNAAFAGAAGRRNWDRGARTPQPLPLGAPDVDAALGGGLRCGALHEAAGAPGDEGALSAFALGLAARAAIRLRRPVLLVRQDMAEWEAGRLHGPGLAALGLPPEALLLVRVRKPQDVLFVMEEGLKCAGLSVVLGEFLSPVPEVLTATRRLALAVRGSDRLGLMLRHKADPSPSAALTRWRISTLPSPALDGFGGLGAPRFTARLTRNRLGPVGAWPLLFRDGLFQPAPDGEDNTHEHDRAGPALSQSRSALSRHGSRRPADVA</sequence>
<dbReference type="RefSeq" id="WP_237345689.1">
    <property type="nucleotide sequence ID" value="NZ_JABWGX010000012.1"/>
</dbReference>
<gene>
    <name evidence="2" type="ORF">QOZ94_003073</name>
</gene>
<dbReference type="InterPro" id="IPR017026">
    <property type="entry name" value="ImuA"/>
</dbReference>
<feature type="region of interest" description="Disordered" evidence="1">
    <location>
        <begin position="334"/>
        <end position="371"/>
    </location>
</feature>
<keyword evidence="3" id="KW-1185">Reference proteome</keyword>
<dbReference type="SUPFAM" id="SSF52540">
    <property type="entry name" value="P-loop containing nucleoside triphosphate hydrolases"/>
    <property type="match status" value="1"/>
</dbReference>
<comment type="caution">
    <text evidence="2">The sequence shown here is derived from an EMBL/GenBank/DDBJ whole genome shotgun (WGS) entry which is preliminary data.</text>
</comment>
<dbReference type="EMBL" id="JAUSVY010000007">
    <property type="protein sequence ID" value="MDQ0506264.1"/>
    <property type="molecule type" value="Genomic_DNA"/>
</dbReference>
<evidence type="ECO:0000313" key="2">
    <source>
        <dbReference type="EMBL" id="MDQ0506264.1"/>
    </source>
</evidence>
<accession>A0ABU0LGL9</accession>
<feature type="compositionally biased region" description="Low complexity" evidence="1">
    <location>
        <begin position="34"/>
        <end position="44"/>
    </location>
</feature>
<reference evidence="2 3" key="1">
    <citation type="submission" date="2023-07" db="EMBL/GenBank/DDBJ databases">
        <title>Genomic Encyclopedia of Type Strains, Phase IV (KMG-IV): sequencing the most valuable type-strain genomes for metagenomic binning, comparative biology and taxonomic classification.</title>
        <authorList>
            <person name="Goeker M."/>
        </authorList>
    </citation>
    <scope>NUCLEOTIDE SEQUENCE [LARGE SCALE GENOMIC DNA]</scope>
    <source>
        <strain evidence="2 3">DSM 3770</strain>
    </source>
</reference>
<evidence type="ECO:0000256" key="1">
    <source>
        <dbReference type="SAM" id="MobiDB-lite"/>
    </source>
</evidence>
<proteinExistence type="predicted"/>
<dbReference type="PIRSF" id="PIRSF034285">
    <property type="entry name" value="UCP034285"/>
    <property type="match status" value="1"/>
</dbReference>
<protein>
    <recommendedName>
        <fullName evidence="4">Protein ImuA</fullName>
    </recommendedName>
</protein>
<dbReference type="InterPro" id="IPR027417">
    <property type="entry name" value="P-loop_NTPase"/>
</dbReference>
<feature type="region of interest" description="Disordered" evidence="1">
    <location>
        <begin position="27"/>
        <end position="77"/>
    </location>
</feature>
<dbReference type="Gene3D" id="3.40.50.300">
    <property type="entry name" value="P-loop containing nucleotide triphosphate hydrolases"/>
    <property type="match status" value="1"/>
</dbReference>